<evidence type="ECO:0000313" key="4">
    <source>
        <dbReference type="WBParaSite" id="GPUH_0001318701-mRNA-1"/>
    </source>
</evidence>
<evidence type="ECO:0000313" key="3">
    <source>
        <dbReference type="Proteomes" id="UP000271098"/>
    </source>
</evidence>
<reference evidence="2 3" key="2">
    <citation type="submission" date="2018-11" db="EMBL/GenBank/DDBJ databases">
        <authorList>
            <consortium name="Pathogen Informatics"/>
        </authorList>
    </citation>
    <scope>NUCLEOTIDE SEQUENCE [LARGE SCALE GENOMIC DNA]</scope>
</reference>
<dbReference type="Proteomes" id="UP000271098">
    <property type="component" value="Unassembled WGS sequence"/>
</dbReference>
<gene>
    <name evidence="2" type="ORF">GPUH_LOCUS13172</name>
</gene>
<proteinExistence type="predicted"/>
<sequence length="212" mass="22806">MASAKKRVEMAMASKAKLQTATTNTPFVQINTHVDDPQKSLEELFSAGMRTHGKHFERKKRPVSSLKSHVSSTEGSSDDGLGSSGRHTLSPSSASATQLNAAYQGPYHPRQSSAPALINYEDTVTNRLAPAPVNAPSKSLSAVAVSNVGEQFQVTSHRAAKSCDLDCEPGRHFDPNFAPQGQAYYVDNGTKATAYWSEPRAKSQSLDQMALV</sequence>
<evidence type="ECO:0000256" key="1">
    <source>
        <dbReference type="SAM" id="MobiDB-lite"/>
    </source>
</evidence>
<feature type="region of interest" description="Disordered" evidence="1">
    <location>
        <begin position="52"/>
        <end position="94"/>
    </location>
</feature>
<dbReference type="EMBL" id="UYRT01079981">
    <property type="protein sequence ID" value="VDN21788.1"/>
    <property type="molecule type" value="Genomic_DNA"/>
</dbReference>
<dbReference type="OrthoDB" id="2020426at2759"/>
<evidence type="ECO:0000313" key="2">
    <source>
        <dbReference type="EMBL" id="VDN21788.1"/>
    </source>
</evidence>
<protein>
    <submittedName>
        <fullName evidence="4">WW domain-containing protein</fullName>
    </submittedName>
</protein>
<feature type="compositionally biased region" description="Basic residues" evidence="1">
    <location>
        <begin position="52"/>
        <end position="62"/>
    </location>
</feature>
<dbReference type="AlphaFoldDB" id="A0A183DWT1"/>
<accession>A0A183DWT1</accession>
<dbReference type="WBParaSite" id="GPUH_0001318701-mRNA-1">
    <property type="protein sequence ID" value="GPUH_0001318701-mRNA-1"/>
    <property type="gene ID" value="GPUH_0001318701"/>
</dbReference>
<keyword evidence="3" id="KW-1185">Reference proteome</keyword>
<reference evidence="4" key="1">
    <citation type="submission" date="2016-06" db="UniProtKB">
        <authorList>
            <consortium name="WormBaseParasite"/>
        </authorList>
    </citation>
    <scope>IDENTIFICATION</scope>
</reference>
<feature type="region of interest" description="Disordered" evidence="1">
    <location>
        <begin position="1"/>
        <end position="21"/>
    </location>
</feature>
<organism evidence="4">
    <name type="scientific">Gongylonema pulchrum</name>
    <dbReference type="NCBI Taxonomy" id="637853"/>
    <lineage>
        <taxon>Eukaryota</taxon>
        <taxon>Metazoa</taxon>
        <taxon>Ecdysozoa</taxon>
        <taxon>Nematoda</taxon>
        <taxon>Chromadorea</taxon>
        <taxon>Rhabditida</taxon>
        <taxon>Spirurina</taxon>
        <taxon>Spiruromorpha</taxon>
        <taxon>Spiruroidea</taxon>
        <taxon>Gongylonematidae</taxon>
        <taxon>Gongylonema</taxon>
    </lineage>
</organism>
<feature type="compositionally biased region" description="Low complexity" evidence="1">
    <location>
        <begin position="71"/>
        <end position="85"/>
    </location>
</feature>
<name>A0A183DWT1_9BILA</name>